<dbReference type="Proteomes" id="UP000807306">
    <property type="component" value="Unassembled WGS sequence"/>
</dbReference>
<organism evidence="3 4">
    <name type="scientific">Crepidotus variabilis</name>
    <dbReference type="NCBI Taxonomy" id="179855"/>
    <lineage>
        <taxon>Eukaryota</taxon>
        <taxon>Fungi</taxon>
        <taxon>Dikarya</taxon>
        <taxon>Basidiomycota</taxon>
        <taxon>Agaricomycotina</taxon>
        <taxon>Agaricomycetes</taxon>
        <taxon>Agaricomycetidae</taxon>
        <taxon>Agaricales</taxon>
        <taxon>Agaricineae</taxon>
        <taxon>Crepidotaceae</taxon>
        <taxon>Crepidotus</taxon>
    </lineage>
</organism>
<keyword evidence="4" id="KW-1185">Reference proteome</keyword>
<evidence type="ECO:0000313" key="3">
    <source>
        <dbReference type="EMBL" id="KAF9527414.1"/>
    </source>
</evidence>
<protein>
    <submittedName>
        <fullName evidence="3">Uncharacterized protein</fullName>
    </submittedName>
</protein>
<name>A0A9P6EE80_9AGAR</name>
<accession>A0A9P6EE80</accession>
<reference evidence="3" key="1">
    <citation type="submission" date="2020-11" db="EMBL/GenBank/DDBJ databases">
        <authorList>
            <consortium name="DOE Joint Genome Institute"/>
            <person name="Ahrendt S."/>
            <person name="Riley R."/>
            <person name="Andreopoulos W."/>
            <person name="Labutti K."/>
            <person name="Pangilinan J."/>
            <person name="Ruiz-Duenas F.J."/>
            <person name="Barrasa J.M."/>
            <person name="Sanchez-Garcia M."/>
            <person name="Camarero S."/>
            <person name="Miyauchi S."/>
            <person name="Serrano A."/>
            <person name="Linde D."/>
            <person name="Babiker R."/>
            <person name="Drula E."/>
            <person name="Ayuso-Fernandez I."/>
            <person name="Pacheco R."/>
            <person name="Padilla G."/>
            <person name="Ferreira P."/>
            <person name="Barriuso J."/>
            <person name="Kellner H."/>
            <person name="Castanera R."/>
            <person name="Alfaro M."/>
            <person name="Ramirez L."/>
            <person name="Pisabarro A.G."/>
            <person name="Kuo A."/>
            <person name="Tritt A."/>
            <person name="Lipzen A."/>
            <person name="He G."/>
            <person name="Yan M."/>
            <person name="Ng V."/>
            <person name="Cullen D."/>
            <person name="Martin F."/>
            <person name="Rosso M.-N."/>
            <person name="Henrissat B."/>
            <person name="Hibbett D."/>
            <person name="Martinez A.T."/>
            <person name="Grigoriev I.V."/>
        </authorList>
    </citation>
    <scope>NUCLEOTIDE SEQUENCE</scope>
    <source>
        <strain evidence="3">CBS 506.95</strain>
    </source>
</reference>
<evidence type="ECO:0000256" key="1">
    <source>
        <dbReference type="SAM" id="MobiDB-lite"/>
    </source>
</evidence>
<feature type="chain" id="PRO_5040395344" evidence="2">
    <location>
        <begin position="21"/>
        <end position="197"/>
    </location>
</feature>
<feature type="region of interest" description="Disordered" evidence="1">
    <location>
        <begin position="129"/>
        <end position="150"/>
    </location>
</feature>
<evidence type="ECO:0000256" key="2">
    <source>
        <dbReference type="SAM" id="SignalP"/>
    </source>
</evidence>
<sequence>MVKFTLALLASSTVLMGALGAPISTDSLEGRSDSLEAREPRKIAVGGGRINPHPAFRPFTRPILGGPGSIRSHGTSRIPIRVTPHRFGQIRRQRREETEDLEAREPYKIAVGGGRISTHPNFRPFRRPILSGPGSIRSHSPARAPLRISRPSFGTFGRVKREEVEDFSAREFEDQEARDLDMDELEEVVERSFDNLD</sequence>
<dbReference type="AlphaFoldDB" id="A0A9P6EE80"/>
<dbReference type="EMBL" id="MU157861">
    <property type="protein sequence ID" value="KAF9527414.1"/>
    <property type="molecule type" value="Genomic_DNA"/>
</dbReference>
<keyword evidence="2" id="KW-0732">Signal</keyword>
<evidence type="ECO:0000313" key="4">
    <source>
        <dbReference type="Proteomes" id="UP000807306"/>
    </source>
</evidence>
<feature type="region of interest" description="Disordered" evidence="1">
    <location>
        <begin position="45"/>
        <end position="75"/>
    </location>
</feature>
<proteinExistence type="predicted"/>
<gene>
    <name evidence="3" type="ORF">CPB83DRAFT_394937</name>
</gene>
<comment type="caution">
    <text evidence="3">The sequence shown here is derived from an EMBL/GenBank/DDBJ whole genome shotgun (WGS) entry which is preliminary data.</text>
</comment>
<feature type="signal peptide" evidence="2">
    <location>
        <begin position="1"/>
        <end position="20"/>
    </location>
</feature>